<evidence type="ECO:0000313" key="2">
    <source>
        <dbReference type="EMBL" id="KAK0498195.1"/>
    </source>
</evidence>
<keyword evidence="3" id="KW-1185">Reference proteome</keyword>
<dbReference type="EMBL" id="JAUEPU010000011">
    <property type="protein sequence ID" value="KAK0498195.1"/>
    <property type="molecule type" value="Genomic_DNA"/>
</dbReference>
<evidence type="ECO:0000256" key="1">
    <source>
        <dbReference type="SAM" id="MobiDB-lite"/>
    </source>
</evidence>
<comment type="caution">
    <text evidence="2">The sequence shown here is derived from an EMBL/GenBank/DDBJ whole genome shotgun (WGS) entry which is preliminary data.</text>
</comment>
<evidence type="ECO:0000313" key="3">
    <source>
        <dbReference type="Proteomes" id="UP001175228"/>
    </source>
</evidence>
<feature type="region of interest" description="Disordered" evidence="1">
    <location>
        <begin position="1"/>
        <end position="83"/>
    </location>
</feature>
<sequence>MPIKPFALLTTTKPRSKNSSNMKTTKQKPTIKVSNARKKPLGSAPTKARHVVHKIILDVEEEEKEEAEEASEDDDDDEEGAQAWPYKKRKRALWATDISSKRRPSIVEHSKHSSSCNLLHGFKIKGILESLADEEEEDIEVGKDADKRPAETPEYVSIFAFTWSDGFFIFPDIEKHVCELEEYDTTSKDPLKQVFMLLSEINTGSQSGHGNDTSKINEKIIQLLIFVLNAGLQNLMKTLSEQMMLKLPTKVTPHYLPSFLYDESLVIDTDSHGGLFHGHTCIWAFHAIFLRNGHQDATGLHSTVKKKMELQQVSKHMIIYAAIQACFALSLCSKWGDDSDDFELEQFSEKLYKIFQDSRKDCNDWTEELIEFYILQILKPKNLDMDDNEEIDEDDDESILERNHNN</sequence>
<dbReference type="AlphaFoldDB" id="A0AA39UYE5"/>
<proteinExistence type="predicted"/>
<protein>
    <submittedName>
        <fullName evidence="2">Uncharacterized protein</fullName>
    </submittedName>
</protein>
<reference evidence="2" key="1">
    <citation type="submission" date="2023-06" db="EMBL/GenBank/DDBJ databases">
        <authorList>
            <consortium name="Lawrence Berkeley National Laboratory"/>
            <person name="Ahrendt S."/>
            <person name="Sahu N."/>
            <person name="Indic B."/>
            <person name="Wong-Bajracharya J."/>
            <person name="Merenyi Z."/>
            <person name="Ke H.-M."/>
            <person name="Monk M."/>
            <person name="Kocsube S."/>
            <person name="Drula E."/>
            <person name="Lipzen A."/>
            <person name="Balint B."/>
            <person name="Henrissat B."/>
            <person name="Andreopoulos B."/>
            <person name="Martin F.M."/>
            <person name="Harder C.B."/>
            <person name="Rigling D."/>
            <person name="Ford K.L."/>
            <person name="Foster G.D."/>
            <person name="Pangilinan J."/>
            <person name="Papanicolaou A."/>
            <person name="Barry K."/>
            <person name="LaButti K."/>
            <person name="Viragh M."/>
            <person name="Koriabine M."/>
            <person name="Yan M."/>
            <person name="Riley R."/>
            <person name="Champramary S."/>
            <person name="Plett K.L."/>
            <person name="Tsai I.J."/>
            <person name="Slot J."/>
            <person name="Sipos G."/>
            <person name="Plett J."/>
            <person name="Nagy L.G."/>
            <person name="Grigoriev I.V."/>
        </authorList>
    </citation>
    <scope>NUCLEOTIDE SEQUENCE</scope>
    <source>
        <strain evidence="2">HWK02</strain>
    </source>
</reference>
<dbReference type="Pfam" id="PF20414">
    <property type="entry name" value="DUF6698"/>
    <property type="match status" value="1"/>
</dbReference>
<feature type="compositionally biased region" description="Polar residues" evidence="1">
    <location>
        <begin position="9"/>
        <end position="28"/>
    </location>
</feature>
<feature type="region of interest" description="Disordered" evidence="1">
    <location>
        <begin position="386"/>
        <end position="406"/>
    </location>
</feature>
<accession>A0AA39UYE5</accession>
<feature type="compositionally biased region" description="Acidic residues" evidence="1">
    <location>
        <begin position="386"/>
        <end position="398"/>
    </location>
</feature>
<name>A0AA39UYE5_9AGAR</name>
<dbReference type="Proteomes" id="UP001175228">
    <property type="component" value="Unassembled WGS sequence"/>
</dbReference>
<organism evidence="2 3">
    <name type="scientific">Armillaria luteobubalina</name>
    <dbReference type="NCBI Taxonomy" id="153913"/>
    <lineage>
        <taxon>Eukaryota</taxon>
        <taxon>Fungi</taxon>
        <taxon>Dikarya</taxon>
        <taxon>Basidiomycota</taxon>
        <taxon>Agaricomycotina</taxon>
        <taxon>Agaricomycetes</taxon>
        <taxon>Agaricomycetidae</taxon>
        <taxon>Agaricales</taxon>
        <taxon>Marasmiineae</taxon>
        <taxon>Physalacriaceae</taxon>
        <taxon>Armillaria</taxon>
    </lineage>
</organism>
<dbReference type="InterPro" id="IPR046521">
    <property type="entry name" value="DUF6698"/>
</dbReference>
<gene>
    <name evidence="2" type="ORF">EDD18DRAFT_1350826</name>
</gene>
<feature type="compositionally biased region" description="Acidic residues" evidence="1">
    <location>
        <begin position="58"/>
        <end position="80"/>
    </location>
</feature>